<dbReference type="SUPFAM" id="SSF46785">
    <property type="entry name" value="Winged helix' DNA-binding domain"/>
    <property type="match status" value="1"/>
</dbReference>
<name>A0A4P7KQK5_9GAMM</name>
<dbReference type="GeneID" id="96875984"/>
<dbReference type="Gene3D" id="1.10.10.10">
    <property type="entry name" value="Winged helix-like DNA-binding domain superfamily/Winged helix DNA-binding domain"/>
    <property type="match status" value="1"/>
</dbReference>
<evidence type="ECO:0000313" key="3">
    <source>
        <dbReference type="EMBL" id="WGM06340.1"/>
    </source>
</evidence>
<gene>
    <name evidence="2" type="ORF">ArsFIN_07260</name>
    <name evidence="3" type="ORF">QE258_03040</name>
</gene>
<dbReference type="EMBL" id="CP123523">
    <property type="protein sequence ID" value="WGM06340.1"/>
    <property type="molecule type" value="Genomic_DNA"/>
</dbReference>
<dbReference type="AlphaFoldDB" id="A0A4P7KQK5"/>
<evidence type="ECO:0000313" key="5">
    <source>
        <dbReference type="Proteomes" id="UP001177592"/>
    </source>
</evidence>
<dbReference type="Proteomes" id="UP000295134">
    <property type="component" value="Chromosome"/>
</dbReference>
<dbReference type="InterPro" id="IPR036390">
    <property type="entry name" value="WH_DNA-bd_sf"/>
</dbReference>
<evidence type="ECO:0000313" key="4">
    <source>
        <dbReference type="Proteomes" id="UP000295134"/>
    </source>
</evidence>
<evidence type="ECO:0000313" key="2">
    <source>
        <dbReference type="EMBL" id="QBY42181.1"/>
    </source>
</evidence>
<dbReference type="InterPro" id="IPR036388">
    <property type="entry name" value="WH-like_DNA-bd_sf"/>
</dbReference>
<dbReference type="KEGG" id="ans:ArsFIN_07260"/>
<reference evidence="3" key="2">
    <citation type="submission" date="2023-04" db="EMBL/GenBank/DDBJ databases">
        <title>Genome dynamics across the evolutionary transition to endosymbiosis.</title>
        <authorList>
            <person name="Siozios S."/>
            <person name="Nadal-Jimenez P."/>
            <person name="Azagi T."/>
            <person name="Sprong H."/>
            <person name="Frost C.L."/>
            <person name="Parratt S.R."/>
            <person name="Taylor G."/>
            <person name="Brettell L."/>
            <person name="Lew K.C."/>
            <person name="Croft L."/>
            <person name="King K.C."/>
            <person name="Brockhurst M.A."/>
            <person name="Hypsa V."/>
            <person name="Novakova E."/>
            <person name="Darby A.C."/>
            <person name="Hurst G.D.D."/>
        </authorList>
    </citation>
    <scope>NUCLEOTIDE SEQUENCE</scope>
    <source>
        <strain evidence="3">ANv_CAN</strain>
    </source>
</reference>
<dbReference type="Pfam" id="PF03288">
    <property type="entry name" value="Pox_D5"/>
    <property type="match status" value="1"/>
</dbReference>
<keyword evidence="5" id="KW-1185">Reference proteome</keyword>
<protein>
    <submittedName>
        <fullName evidence="2">Poxvirus D5 protein-like protein</fullName>
    </submittedName>
    <submittedName>
        <fullName evidence="3">Winged helix-turn-helix domain-containing protein</fullName>
    </submittedName>
</protein>
<feature type="domain" description="DNA primase/nucleoside triphosphatase C-terminal" evidence="1">
    <location>
        <begin position="22"/>
        <end position="93"/>
    </location>
</feature>
<dbReference type="EMBL" id="CP038613">
    <property type="protein sequence ID" value="QBY42181.1"/>
    <property type="molecule type" value="Genomic_DNA"/>
</dbReference>
<accession>A0A4P7KQK5</accession>
<dbReference type="InterPro" id="IPR004968">
    <property type="entry name" value="DNA_primase/NTPase_C"/>
</dbReference>
<proteinExistence type="predicted"/>
<reference evidence="2 4" key="1">
    <citation type="submission" date="2019-03" db="EMBL/GenBank/DDBJ databases">
        <title>Long-read sequencing reveals hyperdense prophage content in a complex bacterial symbiont genome.</title>
        <authorList>
            <person name="Frost C.L."/>
            <person name="Siozios S."/>
            <person name="Nadal-Jimenez P."/>
            <person name="Brockhurst M.A."/>
            <person name="King K.C."/>
            <person name="Darby A.C."/>
            <person name="Hurst G.D.D."/>
        </authorList>
    </citation>
    <scope>NUCLEOTIDE SEQUENCE [LARGE SCALE GENOMIC DNA]</scope>
    <source>
        <strain evidence="2 4">FIN</strain>
    </source>
</reference>
<sequence length="98" mass="11346">MPLRSSTEFVDHYSMLMGNANIFPQVPRKYLYHAYMAYMQGNGNKNALSLTNFGRSINGALKEMGKKYIRERTMYGYRTNLELDEEEAKDWLPSVPIA</sequence>
<dbReference type="Proteomes" id="UP001177592">
    <property type="component" value="Chromosome"/>
</dbReference>
<organism evidence="2 4">
    <name type="scientific">Arsenophonus nasoniae</name>
    <name type="common">son-killer infecting Nasonia vitripennis</name>
    <dbReference type="NCBI Taxonomy" id="638"/>
    <lineage>
        <taxon>Bacteria</taxon>
        <taxon>Pseudomonadati</taxon>
        <taxon>Pseudomonadota</taxon>
        <taxon>Gammaproteobacteria</taxon>
        <taxon>Enterobacterales</taxon>
        <taxon>Morganellaceae</taxon>
        <taxon>Arsenophonus</taxon>
    </lineage>
</organism>
<evidence type="ECO:0000259" key="1">
    <source>
        <dbReference type="Pfam" id="PF03288"/>
    </source>
</evidence>
<dbReference type="RefSeq" id="WP_135677461.1">
    <property type="nucleotide sequence ID" value="NZ_CP038613.1"/>
</dbReference>